<accession>A0A8J6CFI7</accession>
<name>A0A8J6CFI7_DIALT</name>
<gene>
    <name evidence="4" type="ORF">KFE25_007117</name>
</gene>
<evidence type="ECO:0000256" key="1">
    <source>
        <dbReference type="ARBA" id="ARBA00006194"/>
    </source>
</evidence>
<comment type="caution">
    <text evidence="4">The sequence shown here is derived from an EMBL/GenBank/DDBJ whole genome shotgun (WGS) entry which is preliminary data.</text>
</comment>
<dbReference type="PANTHER" id="PTHR11759">
    <property type="entry name" value="40S RIBOSOMAL PROTEIN S14/30S RIBOSOMAL PROTEIN S11"/>
    <property type="match status" value="1"/>
</dbReference>
<dbReference type="GO" id="GO:1990904">
    <property type="term" value="C:ribonucleoprotein complex"/>
    <property type="evidence" value="ECO:0007669"/>
    <property type="project" value="UniProtKB-KW"/>
</dbReference>
<evidence type="ECO:0000313" key="4">
    <source>
        <dbReference type="EMBL" id="KAG8468065.1"/>
    </source>
</evidence>
<sequence length="137" mass="14519">MATRGLLGGLRAAARALSTMADGSRRGILRVKTSFNNTIVTLTKENGDTLAWASGGSCGFKKSKRKSALAATSALDVIVQKAKSLSFASLIVRMSGPGKVHRELLTRCAASGVRIDAIQNVTPMPHNGCRRPKARRV</sequence>
<dbReference type="PIRSF" id="PIRSF002131">
    <property type="entry name" value="Ribosomal_S11"/>
    <property type="match status" value="1"/>
</dbReference>
<proteinExistence type="inferred from homology"/>
<dbReference type="AlphaFoldDB" id="A0A8J6CFI7"/>
<dbReference type="EMBL" id="JAGTXO010000005">
    <property type="protein sequence ID" value="KAG8468065.1"/>
    <property type="molecule type" value="Genomic_DNA"/>
</dbReference>
<dbReference type="SUPFAM" id="SSF53137">
    <property type="entry name" value="Translational machinery components"/>
    <property type="match status" value="1"/>
</dbReference>
<dbReference type="Proteomes" id="UP000751190">
    <property type="component" value="Unassembled WGS sequence"/>
</dbReference>
<reference evidence="4" key="1">
    <citation type="submission" date="2021-05" db="EMBL/GenBank/DDBJ databases">
        <title>The genome of the haptophyte Pavlova lutheri (Diacronema luteri, Pavlovales) - a model for lipid biosynthesis in eukaryotic algae.</title>
        <authorList>
            <person name="Hulatt C.J."/>
            <person name="Posewitz M.C."/>
        </authorList>
    </citation>
    <scope>NUCLEOTIDE SEQUENCE</scope>
    <source>
        <strain evidence="4">NIVA-4/92</strain>
    </source>
</reference>
<organism evidence="4 5">
    <name type="scientific">Diacronema lutheri</name>
    <name type="common">Unicellular marine alga</name>
    <name type="synonym">Monochrysis lutheri</name>
    <dbReference type="NCBI Taxonomy" id="2081491"/>
    <lineage>
        <taxon>Eukaryota</taxon>
        <taxon>Haptista</taxon>
        <taxon>Haptophyta</taxon>
        <taxon>Pavlovophyceae</taxon>
        <taxon>Pavlovales</taxon>
        <taxon>Pavlovaceae</taxon>
        <taxon>Diacronema</taxon>
    </lineage>
</organism>
<protein>
    <recommendedName>
        <fullName evidence="6">30S ribosomal protein S11, chloroplastic</fullName>
    </recommendedName>
</protein>
<dbReference type="Pfam" id="PF00411">
    <property type="entry name" value="Ribosomal_S11"/>
    <property type="match status" value="1"/>
</dbReference>
<dbReference type="Gene3D" id="3.30.420.80">
    <property type="entry name" value="Ribosomal protein S11"/>
    <property type="match status" value="1"/>
</dbReference>
<dbReference type="HAMAP" id="MF_01310">
    <property type="entry name" value="Ribosomal_uS11"/>
    <property type="match status" value="1"/>
</dbReference>
<dbReference type="GO" id="GO:0003735">
    <property type="term" value="F:structural constituent of ribosome"/>
    <property type="evidence" value="ECO:0007669"/>
    <property type="project" value="InterPro"/>
</dbReference>
<dbReference type="InterPro" id="IPR036967">
    <property type="entry name" value="Ribosomal_uS11_sf"/>
</dbReference>
<keyword evidence="2" id="KW-0689">Ribosomal protein</keyword>
<evidence type="ECO:0008006" key="6">
    <source>
        <dbReference type="Google" id="ProtNLM"/>
    </source>
</evidence>
<dbReference type="GO" id="GO:0006412">
    <property type="term" value="P:translation"/>
    <property type="evidence" value="ECO:0007669"/>
    <property type="project" value="InterPro"/>
</dbReference>
<dbReference type="InterPro" id="IPR001971">
    <property type="entry name" value="Ribosomal_uS11"/>
</dbReference>
<keyword evidence="5" id="KW-1185">Reference proteome</keyword>
<keyword evidence="3" id="KW-0687">Ribonucleoprotein</keyword>
<evidence type="ECO:0000256" key="3">
    <source>
        <dbReference type="ARBA" id="ARBA00023274"/>
    </source>
</evidence>
<comment type="similarity">
    <text evidence="1">Belongs to the universal ribosomal protein uS11 family.</text>
</comment>
<dbReference type="GO" id="GO:0005840">
    <property type="term" value="C:ribosome"/>
    <property type="evidence" value="ECO:0007669"/>
    <property type="project" value="UniProtKB-KW"/>
</dbReference>
<dbReference type="OMA" id="TAVDQGM"/>
<evidence type="ECO:0000256" key="2">
    <source>
        <dbReference type="ARBA" id="ARBA00022980"/>
    </source>
</evidence>
<evidence type="ECO:0000313" key="5">
    <source>
        <dbReference type="Proteomes" id="UP000751190"/>
    </source>
</evidence>
<dbReference type="OrthoDB" id="1654884at2759"/>